<name>X1HZM7_9ZZZZ</name>
<evidence type="ECO:0000256" key="1">
    <source>
        <dbReference type="ARBA" id="ARBA00001947"/>
    </source>
</evidence>
<dbReference type="CDD" id="cd01285">
    <property type="entry name" value="nucleoside_deaminase"/>
    <property type="match status" value="1"/>
</dbReference>
<dbReference type="PROSITE" id="PS51747">
    <property type="entry name" value="CYT_DCMP_DEAMINASES_2"/>
    <property type="match status" value="1"/>
</dbReference>
<comment type="catalytic activity">
    <reaction evidence="10">
        <text>adenosine(34) in tRNA + H2O + H(+) = inosine(34) in tRNA + NH4(+)</text>
        <dbReference type="Rhea" id="RHEA:43168"/>
        <dbReference type="Rhea" id="RHEA-COMP:10373"/>
        <dbReference type="Rhea" id="RHEA-COMP:10374"/>
        <dbReference type="ChEBI" id="CHEBI:15377"/>
        <dbReference type="ChEBI" id="CHEBI:15378"/>
        <dbReference type="ChEBI" id="CHEBI:28938"/>
        <dbReference type="ChEBI" id="CHEBI:74411"/>
        <dbReference type="ChEBI" id="CHEBI:82852"/>
        <dbReference type="EC" id="3.5.4.33"/>
    </reaction>
</comment>
<reference evidence="12" key="1">
    <citation type="journal article" date="2014" name="Front. Microbiol.">
        <title>High frequency of phylogenetically diverse reductive dehalogenase-homologous genes in deep subseafloor sedimentary metagenomes.</title>
        <authorList>
            <person name="Kawai M."/>
            <person name="Futagami T."/>
            <person name="Toyoda A."/>
            <person name="Takaki Y."/>
            <person name="Nishi S."/>
            <person name="Hori S."/>
            <person name="Arai W."/>
            <person name="Tsubouchi T."/>
            <person name="Morono Y."/>
            <person name="Uchiyama I."/>
            <person name="Ito T."/>
            <person name="Fujiyama A."/>
            <person name="Inagaki F."/>
            <person name="Takami H."/>
        </authorList>
    </citation>
    <scope>NUCLEOTIDE SEQUENCE</scope>
    <source>
        <strain evidence="12">Expedition CK06-06</strain>
    </source>
</reference>
<dbReference type="GO" id="GO:0052717">
    <property type="term" value="F:tRNA-specific adenosine-34 deaminase activity"/>
    <property type="evidence" value="ECO:0007669"/>
    <property type="project" value="UniProtKB-EC"/>
</dbReference>
<dbReference type="InterPro" id="IPR016193">
    <property type="entry name" value="Cytidine_deaminase-like"/>
</dbReference>
<keyword evidence="9" id="KW-0862">Zinc</keyword>
<dbReference type="HAMAP" id="MF_00972">
    <property type="entry name" value="tRNA_aden_deaminase"/>
    <property type="match status" value="1"/>
</dbReference>
<evidence type="ECO:0000256" key="4">
    <source>
        <dbReference type="ARBA" id="ARBA00012740"/>
    </source>
</evidence>
<evidence type="ECO:0000313" key="12">
    <source>
        <dbReference type="EMBL" id="GAH74907.1"/>
    </source>
</evidence>
<dbReference type="EC" id="3.5.4.33" evidence="4"/>
<dbReference type="Gene3D" id="3.40.140.10">
    <property type="entry name" value="Cytidine Deaminase, domain 2"/>
    <property type="match status" value="1"/>
</dbReference>
<feature type="domain" description="CMP/dCMP-type deaminase" evidence="11">
    <location>
        <begin position="24"/>
        <end position="135"/>
    </location>
</feature>
<protein>
    <recommendedName>
        <fullName evidence="5">tRNA-specific adenosine deaminase 2</fullName>
        <ecNumber evidence="4">3.5.4.33</ecNumber>
    </recommendedName>
</protein>
<dbReference type="PROSITE" id="PS00903">
    <property type="entry name" value="CYT_DCMP_DEAMINASES_1"/>
    <property type="match status" value="1"/>
</dbReference>
<keyword evidence="7" id="KW-0479">Metal-binding</keyword>
<evidence type="ECO:0000256" key="2">
    <source>
        <dbReference type="ARBA" id="ARBA00010669"/>
    </source>
</evidence>
<dbReference type="PANTHER" id="PTHR11079:SF202">
    <property type="entry name" value="TRNA-SPECIFIC ADENOSINE DEAMINASE"/>
    <property type="match status" value="1"/>
</dbReference>
<dbReference type="GO" id="GO:0002100">
    <property type="term" value="P:tRNA wobble adenosine to inosine editing"/>
    <property type="evidence" value="ECO:0007669"/>
    <property type="project" value="InterPro"/>
</dbReference>
<comment type="subunit">
    <text evidence="3">Homodimer.</text>
</comment>
<dbReference type="AlphaFoldDB" id="X1HZM7"/>
<dbReference type="EMBL" id="BARU01027523">
    <property type="protein sequence ID" value="GAH74907.1"/>
    <property type="molecule type" value="Genomic_DNA"/>
</dbReference>
<organism evidence="12">
    <name type="scientific">marine sediment metagenome</name>
    <dbReference type="NCBI Taxonomy" id="412755"/>
    <lineage>
        <taxon>unclassified sequences</taxon>
        <taxon>metagenomes</taxon>
        <taxon>ecological metagenomes</taxon>
    </lineage>
</organism>
<dbReference type="Pfam" id="PF14437">
    <property type="entry name" value="MafB19-deam"/>
    <property type="match status" value="1"/>
</dbReference>
<evidence type="ECO:0000256" key="3">
    <source>
        <dbReference type="ARBA" id="ARBA00011738"/>
    </source>
</evidence>
<dbReference type="NCBIfam" id="NF008113">
    <property type="entry name" value="PRK10860.1"/>
    <property type="match status" value="1"/>
</dbReference>
<evidence type="ECO:0000256" key="5">
    <source>
        <dbReference type="ARBA" id="ARBA00019216"/>
    </source>
</evidence>
<dbReference type="FunFam" id="3.40.140.10:FF:000005">
    <property type="entry name" value="tRNA-specific adenosine deaminase"/>
    <property type="match status" value="1"/>
</dbReference>
<dbReference type="InterPro" id="IPR028883">
    <property type="entry name" value="tRNA_aden_deaminase"/>
</dbReference>
<evidence type="ECO:0000256" key="7">
    <source>
        <dbReference type="ARBA" id="ARBA00022723"/>
    </source>
</evidence>
<dbReference type="InterPro" id="IPR016192">
    <property type="entry name" value="APOBEC/CMP_deaminase_Zn-bd"/>
</dbReference>
<proteinExistence type="inferred from homology"/>
<dbReference type="PANTHER" id="PTHR11079">
    <property type="entry name" value="CYTOSINE DEAMINASE FAMILY MEMBER"/>
    <property type="match status" value="1"/>
</dbReference>
<dbReference type="InterPro" id="IPR058535">
    <property type="entry name" value="MafB19-deam"/>
</dbReference>
<dbReference type="InterPro" id="IPR002125">
    <property type="entry name" value="CMP_dCMP_dom"/>
</dbReference>
<keyword evidence="6" id="KW-0819">tRNA processing</keyword>
<sequence length="171" mass="19478">MRKLLKLKKKPDYRFIGSAPKNNDKDISLMKEALKEAEIAYSRQEVPVGAVVVYQNKIITRAHNQKEELQDPTAHAEILAIQQAAKYLGSWHLEDIDLYVTLEPCPMCAYAMLQARIKRLIFGTPDPKAGAAGSIINIVQDKRFNHQIEVVSGVLKKECSLILEKFFQERR</sequence>
<comment type="similarity">
    <text evidence="2">Belongs to the cytidine and deoxycytidylate deaminase family. ADAT2 subfamily.</text>
</comment>
<keyword evidence="8" id="KW-0378">Hydrolase</keyword>
<evidence type="ECO:0000256" key="10">
    <source>
        <dbReference type="ARBA" id="ARBA00048045"/>
    </source>
</evidence>
<evidence type="ECO:0000256" key="9">
    <source>
        <dbReference type="ARBA" id="ARBA00022833"/>
    </source>
</evidence>
<evidence type="ECO:0000256" key="6">
    <source>
        <dbReference type="ARBA" id="ARBA00022694"/>
    </source>
</evidence>
<dbReference type="GO" id="GO:0008270">
    <property type="term" value="F:zinc ion binding"/>
    <property type="evidence" value="ECO:0007669"/>
    <property type="project" value="InterPro"/>
</dbReference>
<gene>
    <name evidence="12" type="ORF">S03H2_44052</name>
</gene>
<comment type="caution">
    <text evidence="12">The sequence shown here is derived from an EMBL/GenBank/DDBJ whole genome shotgun (WGS) entry which is preliminary data.</text>
</comment>
<comment type="cofactor">
    <cofactor evidence="1">
        <name>Zn(2+)</name>
        <dbReference type="ChEBI" id="CHEBI:29105"/>
    </cofactor>
</comment>
<accession>X1HZM7</accession>
<dbReference type="SUPFAM" id="SSF53927">
    <property type="entry name" value="Cytidine deaminase-like"/>
    <property type="match status" value="1"/>
</dbReference>
<evidence type="ECO:0000256" key="8">
    <source>
        <dbReference type="ARBA" id="ARBA00022801"/>
    </source>
</evidence>
<evidence type="ECO:0000259" key="11">
    <source>
        <dbReference type="PROSITE" id="PS51747"/>
    </source>
</evidence>